<dbReference type="EMBL" id="QGTQ01000006">
    <property type="protein sequence ID" value="PWW04817.1"/>
    <property type="molecule type" value="Genomic_DNA"/>
</dbReference>
<keyword evidence="4" id="KW-1133">Transmembrane helix</keyword>
<feature type="repeat" description="TPR" evidence="3">
    <location>
        <begin position="39"/>
        <end position="72"/>
    </location>
</feature>
<dbReference type="Pfam" id="PF13181">
    <property type="entry name" value="TPR_8"/>
    <property type="match status" value="1"/>
</dbReference>
<name>A0A2V2YV19_9BACL</name>
<keyword evidence="6" id="KW-1185">Reference proteome</keyword>
<dbReference type="InterPro" id="IPR019734">
    <property type="entry name" value="TPR_rpt"/>
</dbReference>
<gene>
    <name evidence="5" type="ORF">DFQ01_106101</name>
</gene>
<dbReference type="Gene3D" id="1.25.40.10">
    <property type="entry name" value="Tetratricopeptide repeat domain"/>
    <property type="match status" value="2"/>
</dbReference>
<evidence type="ECO:0000256" key="3">
    <source>
        <dbReference type="PROSITE-ProRule" id="PRU00339"/>
    </source>
</evidence>
<keyword evidence="1" id="KW-0677">Repeat</keyword>
<evidence type="ECO:0000256" key="4">
    <source>
        <dbReference type="SAM" id="Phobius"/>
    </source>
</evidence>
<dbReference type="RefSeq" id="WP_110043931.1">
    <property type="nucleotide sequence ID" value="NZ_CP054612.1"/>
</dbReference>
<organism evidence="5 6">
    <name type="scientific">Paenibacillus cellulosilyticus</name>
    <dbReference type="NCBI Taxonomy" id="375489"/>
    <lineage>
        <taxon>Bacteria</taxon>
        <taxon>Bacillati</taxon>
        <taxon>Bacillota</taxon>
        <taxon>Bacilli</taxon>
        <taxon>Bacillales</taxon>
        <taxon>Paenibacillaceae</taxon>
        <taxon>Paenibacillus</taxon>
    </lineage>
</organism>
<evidence type="ECO:0000256" key="2">
    <source>
        <dbReference type="ARBA" id="ARBA00022803"/>
    </source>
</evidence>
<keyword evidence="4" id="KW-0812">Transmembrane</keyword>
<dbReference type="OrthoDB" id="2940457at2"/>
<dbReference type="Pfam" id="PF14559">
    <property type="entry name" value="TPR_19"/>
    <property type="match status" value="1"/>
</dbReference>
<dbReference type="AlphaFoldDB" id="A0A2V2YV19"/>
<sequence length="289" mass="34148">MYESNDQALRAVYQLISWRRYKEALEETQQLLRKQPEDPDLFALLGQIYLGMSDHEKALHWSDEALKQDPDHQMAWYIRIVVYYERDDDAAFYEALPEAQRIDPYETNYYFFHANLLNKKGKYKEAKEKILQALAIDSQSPMLLAILSYTEALLGNVSESHRLDRQAIQYDSENPQLLMYLAWAAGTRGDYKLQETYMRTVVRIDPDNKQHRDEYLSALQQSQWLYRAVLWPTKFLRRLKPWQILAIWIVAGIIFRPLLLGFIVLYIAAHWISKGIVHVRVFGWGRRGT</sequence>
<comment type="caution">
    <text evidence="5">The sequence shown here is derived from an EMBL/GenBank/DDBJ whole genome shotgun (WGS) entry which is preliminary data.</text>
</comment>
<keyword evidence="2 3" id="KW-0802">TPR repeat</keyword>
<accession>A0A2V2YV19</accession>
<evidence type="ECO:0000256" key="1">
    <source>
        <dbReference type="ARBA" id="ARBA00022737"/>
    </source>
</evidence>
<dbReference type="PROSITE" id="PS50005">
    <property type="entry name" value="TPR"/>
    <property type="match status" value="1"/>
</dbReference>
<evidence type="ECO:0000313" key="5">
    <source>
        <dbReference type="EMBL" id="PWW04817.1"/>
    </source>
</evidence>
<reference evidence="5 6" key="1">
    <citation type="submission" date="2018-05" db="EMBL/GenBank/DDBJ databases">
        <title>Genomic Encyclopedia of Type Strains, Phase III (KMG-III): the genomes of soil and plant-associated and newly described type strains.</title>
        <authorList>
            <person name="Whitman W."/>
        </authorList>
    </citation>
    <scope>NUCLEOTIDE SEQUENCE [LARGE SCALE GENOMIC DNA]</scope>
    <source>
        <strain evidence="5 6">CECT 5696</strain>
    </source>
</reference>
<dbReference type="SUPFAM" id="SSF48452">
    <property type="entry name" value="TPR-like"/>
    <property type="match status" value="1"/>
</dbReference>
<dbReference type="InterPro" id="IPR052346">
    <property type="entry name" value="O-mannosyl-transferase_TMTC"/>
</dbReference>
<evidence type="ECO:0000313" key="6">
    <source>
        <dbReference type="Proteomes" id="UP000246635"/>
    </source>
</evidence>
<proteinExistence type="predicted"/>
<keyword evidence="4" id="KW-0472">Membrane</keyword>
<protein>
    <submittedName>
        <fullName evidence="5">Tetratricopeptide repeat protein</fullName>
    </submittedName>
</protein>
<dbReference type="PANTHER" id="PTHR44227:SF3">
    <property type="entry name" value="PROTEIN O-MANNOSYL-TRANSFERASE TMTC4"/>
    <property type="match status" value="1"/>
</dbReference>
<dbReference type="SMART" id="SM00028">
    <property type="entry name" value="TPR"/>
    <property type="match status" value="3"/>
</dbReference>
<dbReference type="PANTHER" id="PTHR44227">
    <property type="match status" value="1"/>
</dbReference>
<dbReference type="Proteomes" id="UP000246635">
    <property type="component" value="Unassembled WGS sequence"/>
</dbReference>
<dbReference type="InterPro" id="IPR011990">
    <property type="entry name" value="TPR-like_helical_dom_sf"/>
</dbReference>
<feature type="transmembrane region" description="Helical" evidence="4">
    <location>
        <begin position="244"/>
        <end position="269"/>
    </location>
</feature>